<feature type="transmembrane region" description="Helical" evidence="1">
    <location>
        <begin position="187"/>
        <end position="207"/>
    </location>
</feature>
<dbReference type="STRING" id="761204.W2QVG3"/>
<evidence type="ECO:0000313" key="2">
    <source>
        <dbReference type="EMBL" id="ETN16464.1"/>
    </source>
</evidence>
<dbReference type="RefSeq" id="XP_008897624.1">
    <property type="nucleotide sequence ID" value="XM_008899376.1"/>
</dbReference>
<dbReference type="OrthoDB" id="91923at2759"/>
<feature type="transmembrane region" description="Helical" evidence="1">
    <location>
        <begin position="82"/>
        <end position="102"/>
    </location>
</feature>
<dbReference type="AlphaFoldDB" id="W2QVG3"/>
<evidence type="ECO:0000313" key="3">
    <source>
        <dbReference type="Proteomes" id="UP000018817"/>
    </source>
</evidence>
<gene>
    <name evidence="2" type="ORF">PPTG_05667</name>
</gene>
<dbReference type="EMBL" id="KI669568">
    <property type="protein sequence ID" value="ETN16464.1"/>
    <property type="molecule type" value="Genomic_DNA"/>
</dbReference>
<proteinExistence type="predicted"/>
<keyword evidence="1" id="KW-0472">Membrane</keyword>
<dbReference type="Proteomes" id="UP000018817">
    <property type="component" value="Unassembled WGS sequence"/>
</dbReference>
<evidence type="ECO:0000256" key="1">
    <source>
        <dbReference type="SAM" id="Phobius"/>
    </source>
</evidence>
<reference evidence="2 3" key="2">
    <citation type="submission" date="2013-11" db="EMBL/GenBank/DDBJ databases">
        <title>The Genome Sequence of Phytophthora parasitica INRA-310.</title>
        <authorList>
            <consortium name="The Broad Institute Genomics Platform"/>
            <person name="Russ C."/>
            <person name="Tyler B."/>
            <person name="Panabieres F."/>
            <person name="Shan W."/>
            <person name="Tripathy S."/>
            <person name="Grunwald N."/>
            <person name="Machado M."/>
            <person name="Johnson C.S."/>
            <person name="Arredondo F."/>
            <person name="Hong C."/>
            <person name="Coffey M."/>
            <person name="Young S.K."/>
            <person name="Zeng Q."/>
            <person name="Gargeya S."/>
            <person name="Fitzgerald M."/>
            <person name="Abouelleil A."/>
            <person name="Alvarado L."/>
            <person name="Chapman S.B."/>
            <person name="Gainer-Dewar J."/>
            <person name="Goldberg J."/>
            <person name="Griggs A."/>
            <person name="Gujja S."/>
            <person name="Hansen M."/>
            <person name="Howarth C."/>
            <person name="Imamovic A."/>
            <person name="Ireland A."/>
            <person name="Larimer J."/>
            <person name="McCowan C."/>
            <person name="Murphy C."/>
            <person name="Pearson M."/>
            <person name="Poon T.W."/>
            <person name="Priest M."/>
            <person name="Roberts A."/>
            <person name="Saif S."/>
            <person name="Shea T."/>
            <person name="Sykes S."/>
            <person name="Wortman J."/>
            <person name="Nusbaum C."/>
            <person name="Birren B."/>
        </authorList>
    </citation>
    <scope>NUCLEOTIDE SEQUENCE [LARGE SCALE GENOMIC DNA]</scope>
    <source>
        <strain evidence="2 3">INRA-310</strain>
    </source>
</reference>
<accession>W2QVG3</accession>
<keyword evidence="1" id="KW-1133">Transmembrane helix</keyword>
<feature type="transmembrane region" description="Helical" evidence="1">
    <location>
        <begin position="32"/>
        <end position="58"/>
    </location>
</feature>
<dbReference type="GeneID" id="20175695"/>
<protein>
    <submittedName>
        <fullName evidence="2">Uncharacterized protein</fullName>
    </submittedName>
</protein>
<dbReference type="OMA" id="FFWDWVD"/>
<keyword evidence="1" id="KW-0812">Transmembrane</keyword>
<sequence length="722" mass="81775">MQRRAETTDSCHGRPENETDLSRVFSDVTLRLCWFAFVLLHAYCWIYFAAMALCYWGLPGTMLDVWLYLYGLSLGTEHDRNIAVILGSVASIHLCYLVWMLGWSLQKRQFVFAVYDIFPPSRTDSIRINKRLHRYARNVYRAVLSSIGVLSVDSPYFDLVLICREIVETALQTQQAYRMSVLLPRTRLNRCYVALLVINCWSTALIHSTFHKISTKRRFYVIVCDSVLDMVSSVGISTVILAIYAVDFDFELGEFPSYKWYEDVWLMHVLSEFHLVLVTSWSDLVMRLVFSLSMLGNMDNMKKLLCTTTTSAIPSEVRKLSVNRRRSSIVPASDPKVTDVKHAYRKNRLQILIESRVMQGFFGMWGAALLILHLYAESISSVPQCAMQVKPWGTSVPSCSLFVLDCHAVSMDGVSDEVSIQWSTFDRSTTSGLVIRHCPHFEVPVILTEFKRLKLLKFYNTTITEWNESAALSQTHHPSLVMLFLVRVNMTNGELPTGLQGSGFPKSLMDIEFCNTNLRVLPDDLDLKWPKSGTIYFEASNLSTVPDSLVRLSPYVTSLALNPIASIPESILMRTAGYLHVGGTLITGLPQTAKISPFFKLRVDRTNVSFFWDWVDPMVAHAGLVYNSLPTILATGSPYCSELQRIFEGSQSNFSAPWRQGVSMTLSDASPENWATLKKAVSCGAWTQTLYPVEFEDNYSKIATEISNHKMALDQVLTQEQT</sequence>
<organism evidence="2 3">
    <name type="scientific">Phytophthora nicotianae (strain INRA-310)</name>
    <name type="common">Phytophthora parasitica</name>
    <dbReference type="NCBI Taxonomy" id="761204"/>
    <lineage>
        <taxon>Eukaryota</taxon>
        <taxon>Sar</taxon>
        <taxon>Stramenopiles</taxon>
        <taxon>Oomycota</taxon>
        <taxon>Peronosporomycetes</taxon>
        <taxon>Peronosporales</taxon>
        <taxon>Peronosporaceae</taxon>
        <taxon>Phytophthora</taxon>
    </lineage>
</organism>
<dbReference type="VEuPathDB" id="FungiDB:PPTG_05667"/>
<dbReference type="SUPFAM" id="SSF52058">
    <property type="entry name" value="L domain-like"/>
    <property type="match status" value="1"/>
</dbReference>
<dbReference type="Gene3D" id="3.80.10.10">
    <property type="entry name" value="Ribonuclease Inhibitor"/>
    <property type="match status" value="1"/>
</dbReference>
<name>W2QVG3_PHYN3</name>
<reference evidence="3" key="1">
    <citation type="submission" date="2011-12" db="EMBL/GenBank/DDBJ databases">
        <authorList>
            <consortium name="The Broad Institute Genome Sequencing Platform"/>
            <person name="Russ C."/>
            <person name="Tyler B."/>
            <person name="Panabieres F."/>
            <person name="Shan W."/>
            <person name="Tripathy S."/>
            <person name="Grunwald N."/>
            <person name="Machado M."/>
            <person name="Young S.K."/>
            <person name="Zeng Q."/>
            <person name="Gargeya S."/>
            <person name="Fitzgerald M."/>
            <person name="Haas B."/>
            <person name="Abouelleil A."/>
            <person name="Alvarado L."/>
            <person name="Arachchi H.M."/>
            <person name="Berlin A."/>
            <person name="Chapman S.B."/>
            <person name="Gearin G."/>
            <person name="Goldberg J."/>
            <person name="Griggs A."/>
            <person name="Gujja S."/>
            <person name="Hansen M."/>
            <person name="Heiman D."/>
            <person name="Howarth C."/>
            <person name="Larimer J."/>
            <person name="Lui A."/>
            <person name="MacDonald P.J.P."/>
            <person name="McCowen C."/>
            <person name="Montmayeur A."/>
            <person name="Murphy C."/>
            <person name="Neiman D."/>
            <person name="Pearson M."/>
            <person name="Priest M."/>
            <person name="Roberts A."/>
            <person name="Saif S."/>
            <person name="Shea T."/>
            <person name="Sisk P."/>
            <person name="Stolte C."/>
            <person name="Sykes S."/>
            <person name="Wortman J."/>
            <person name="Nusbaum C."/>
            <person name="Birren B."/>
        </authorList>
    </citation>
    <scope>NUCLEOTIDE SEQUENCE [LARGE SCALE GENOMIC DNA]</scope>
    <source>
        <strain evidence="3">INRA-310</strain>
    </source>
</reference>
<dbReference type="InterPro" id="IPR032675">
    <property type="entry name" value="LRR_dom_sf"/>
</dbReference>